<evidence type="ECO:0000256" key="1">
    <source>
        <dbReference type="SAM" id="MobiDB-lite"/>
    </source>
</evidence>
<name>Q4QG28_LEIMA</name>
<reference evidence="3 4" key="1">
    <citation type="journal article" date="2005" name="Science">
        <title>The genome of the kinetoplastid parasite, Leishmania major.</title>
        <authorList>
            <person name="Ivens A.C."/>
            <person name="Peacock C.S."/>
            <person name="Worthey E.A."/>
            <person name="Murphy L."/>
            <person name="Aggarwal G."/>
            <person name="Berriman M."/>
            <person name="Sisk E."/>
            <person name="Rajandream M.A."/>
            <person name="Adlem E."/>
            <person name="Aert R."/>
            <person name="Anupama A."/>
            <person name="Apostolou Z."/>
            <person name="Attipoe P."/>
            <person name="Bason N."/>
            <person name="Bauser C."/>
            <person name="Beck A."/>
            <person name="Beverley S.M."/>
            <person name="Bianchettin G."/>
            <person name="Borzym K."/>
            <person name="Bothe G."/>
            <person name="Bruschi C.V."/>
            <person name="Collins M."/>
            <person name="Cadag E."/>
            <person name="Ciarloni L."/>
            <person name="Clayton C."/>
            <person name="Coulson R.M."/>
            <person name="Cronin A."/>
            <person name="Cruz A.K."/>
            <person name="Davies R.M."/>
            <person name="De Gaudenzi J."/>
            <person name="Dobson D.E."/>
            <person name="Duesterhoeft A."/>
            <person name="Fazelina G."/>
            <person name="Fosker N."/>
            <person name="Frasch A.C."/>
            <person name="Fraser A."/>
            <person name="Fuchs M."/>
            <person name="Gabel C."/>
            <person name="Goble A."/>
            <person name="Goffeau A."/>
            <person name="Harris D."/>
            <person name="Hertz-Fowler C."/>
            <person name="Hilbert H."/>
            <person name="Horn D."/>
            <person name="Huang Y."/>
            <person name="Klages S."/>
            <person name="Knights A."/>
            <person name="Kube M."/>
            <person name="Larke N."/>
            <person name="Litvin L."/>
            <person name="Lord A."/>
            <person name="Louie T."/>
            <person name="Marra M."/>
            <person name="Masuy D."/>
            <person name="Matthews K."/>
            <person name="Michaeli S."/>
            <person name="Mottram J.C."/>
            <person name="Muller-Auer S."/>
            <person name="Munden H."/>
            <person name="Nelson S."/>
            <person name="Norbertczak H."/>
            <person name="Oliver K."/>
            <person name="O'neil S."/>
            <person name="Pentony M."/>
            <person name="Pohl T.M."/>
            <person name="Price C."/>
            <person name="Purnelle B."/>
            <person name="Quail M.A."/>
            <person name="Rabbinowitsch E."/>
            <person name="Reinhardt R."/>
            <person name="Rieger M."/>
            <person name="Rinta J."/>
            <person name="Robben J."/>
            <person name="Robertson L."/>
            <person name="Ruiz J.C."/>
            <person name="Rutter S."/>
            <person name="Saunders D."/>
            <person name="Schafer M."/>
            <person name="Schein J."/>
            <person name="Schwartz D.C."/>
            <person name="Seeger K."/>
            <person name="Seyler A."/>
            <person name="Sharp S."/>
            <person name="Shin H."/>
            <person name="Sivam D."/>
            <person name="Squares R."/>
            <person name="Squares S."/>
            <person name="Tosato V."/>
            <person name="Vogt C."/>
            <person name="Volckaert G."/>
            <person name="Wambutt R."/>
            <person name="Warren T."/>
            <person name="Wedler H."/>
            <person name="Woodward J."/>
            <person name="Zhou S."/>
            <person name="Zimmermann W."/>
            <person name="Smith D.F."/>
            <person name="Blackwell J.M."/>
            <person name="Stuart K.D."/>
            <person name="Barrell B."/>
            <person name="Myler P.J."/>
        </authorList>
    </citation>
    <scope>NUCLEOTIDE SEQUENCE [LARGE SCALE GENOMIC DNA]</scope>
    <source>
        <strain evidence="4">MHOM/IL/81/Friedlin</strain>
    </source>
</reference>
<dbReference type="HOGENOM" id="CLU_1417635_0_0_1"/>
<keyword evidence="2" id="KW-1133">Transmembrane helix</keyword>
<dbReference type="OMA" id="SHREHDA"/>
<dbReference type="AlphaFoldDB" id="Q4QG28"/>
<sequence>MSLEQQWQRQQLLPVLPGAVDSLSADKLLLVPPRNGDVVAAVPRVVELSIMDDAIRYALQRILLYGVPIAANMVIRDLDYELGGSLQPLNESWPQAYKWAVVLIIVFSIICFAVVGLVLAYIVFERRRETQDKLKRKGHSKSDDDAYSHSEHDAGSLPQGDSYAVEESSDSSYDSFDDEEEGDEWSSSSDEV</sequence>
<dbReference type="SMR" id="Q4QG28"/>
<keyword evidence="2" id="KW-0472">Membrane</keyword>
<feature type="compositionally biased region" description="Acidic residues" evidence="1">
    <location>
        <begin position="175"/>
        <end position="192"/>
    </location>
</feature>
<dbReference type="RefSeq" id="XP_001681870.1">
    <property type="nucleotide sequence ID" value="XM_001681818.1"/>
</dbReference>
<organism evidence="3 4">
    <name type="scientific">Leishmania major</name>
    <dbReference type="NCBI Taxonomy" id="5664"/>
    <lineage>
        <taxon>Eukaryota</taxon>
        <taxon>Discoba</taxon>
        <taxon>Euglenozoa</taxon>
        <taxon>Kinetoplastea</taxon>
        <taxon>Metakinetoplastina</taxon>
        <taxon>Trypanosomatida</taxon>
        <taxon>Trypanosomatidae</taxon>
        <taxon>Leishmaniinae</taxon>
        <taxon>Leishmania</taxon>
    </lineage>
</organism>
<feature type="transmembrane region" description="Helical" evidence="2">
    <location>
        <begin position="96"/>
        <end position="124"/>
    </location>
</feature>
<evidence type="ECO:0000256" key="2">
    <source>
        <dbReference type="SAM" id="Phobius"/>
    </source>
</evidence>
<evidence type="ECO:0000313" key="3">
    <source>
        <dbReference type="EMBL" id="CAJ03057.1"/>
    </source>
</evidence>
<feature type="transmembrane region" description="Helical" evidence="2">
    <location>
        <begin position="58"/>
        <end position="76"/>
    </location>
</feature>
<dbReference type="GeneID" id="5650155"/>
<dbReference type="VEuPathDB" id="TriTrypDB:LmjF.13.1260"/>
<dbReference type="InParanoid" id="Q4QG28"/>
<dbReference type="VEuPathDB" id="TriTrypDB:LMJLV39_130016800"/>
<feature type="region of interest" description="Disordered" evidence="1">
    <location>
        <begin position="133"/>
        <end position="192"/>
    </location>
</feature>
<reference evidence="3 4" key="2">
    <citation type="journal article" date="2011" name="Genome Res.">
        <title>Chromosome and gene copy number variation allow major structural change between species and strains of Leishmania.</title>
        <authorList>
            <person name="Rogers M.B."/>
            <person name="Hilley J.D."/>
            <person name="Dickens N.J."/>
            <person name="Wilkes J."/>
            <person name="Bates P.A."/>
            <person name="Depledge D.P."/>
            <person name="Harris D."/>
            <person name="Her Y."/>
            <person name="Herzyk P."/>
            <person name="Imamura H."/>
            <person name="Otto T.D."/>
            <person name="Sanders M."/>
            <person name="Seeger K."/>
            <person name="Dujardin J.C."/>
            <person name="Berriman M."/>
            <person name="Smith D.F."/>
            <person name="Hertz-Fowler C."/>
            <person name="Mottram J.C."/>
        </authorList>
    </citation>
    <scope>NUCLEOTIDE SEQUENCE [LARGE SCALE GENOMIC DNA]</scope>
    <source>
        <strain evidence="4">MHOM/IL/81/Friedlin</strain>
    </source>
</reference>
<keyword evidence="2" id="KW-0812">Transmembrane</keyword>
<dbReference type="eggNOG" id="ENOG502SP9I">
    <property type="taxonomic scope" value="Eukaryota"/>
</dbReference>
<keyword evidence="4" id="KW-1185">Reference proteome</keyword>
<protein>
    <submittedName>
        <fullName evidence="3">Uncharacterized protein</fullName>
    </submittedName>
</protein>
<dbReference type="VEuPathDB" id="TriTrypDB:LMJFC_130018400"/>
<evidence type="ECO:0000313" key="4">
    <source>
        <dbReference type="Proteomes" id="UP000000542"/>
    </source>
</evidence>
<dbReference type="KEGG" id="lma:LMJF_13_1260"/>
<feature type="compositionally biased region" description="Basic and acidic residues" evidence="1">
    <location>
        <begin position="140"/>
        <end position="154"/>
    </location>
</feature>
<dbReference type="EMBL" id="FR796409">
    <property type="protein sequence ID" value="CAJ03057.1"/>
    <property type="molecule type" value="Genomic_DNA"/>
</dbReference>
<accession>Q4QG28</accession>
<dbReference type="Proteomes" id="UP000000542">
    <property type="component" value="Chromosome 13"/>
</dbReference>
<proteinExistence type="predicted"/>
<dbReference type="VEuPathDB" id="TriTrypDB:LMJSD75_130016800"/>
<gene>
    <name evidence="3" type="ORF">LMJF_13_1260</name>
</gene>
<feature type="compositionally biased region" description="Low complexity" evidence="1">
    <location>
        <begin position="161"/>
        <end position="174"/>
    </location>
</feature>